<sequence length="85" mass="10102">MSFIKAGQDRRGGRDSHKWQVTRSIRPIYRTIRMMKNIDVYIKIEVDLDESEHPQRFAEELCRVLKRVYGVRKAEVSNLLEHTAE</sequence>
<accession>A0A7S7NLY7</accession>
<dbReference type="EMBL" id="CP063849">
    <property type="protein sequence ID" value="QOY86014.1"/>
    <property type="molecule type" value="Genomic_DNA"/>
</dbReference>
<evidence type="ECO:0000313" key="2">
    <source>
        <dbReference type="Proteomes" id="UP000593892"/>
    </source>
</evidence>
<name>A0A7S7NLY7_PALFE</name>
<evidence type="ECO:0000313" key="1">
    <source>
        <dbReference type="EMBL" id="QOY86014.1"/>
    </source>
</evidence>
<gene>
    <name evidence="1" type="ORF">IRI77_24800</name>
</gene>
<dbReference type="AlphaFoldDB" id="A0A7S7NLY7"/>
<proteinExistence type="predicted"/>
<dbReference type="RefSeq" id="WP_194447683.1">
    <property type="nucleotide sequence ID" value="NZ_CP063849.1"/>
</dbReference>
<reference evidence="1 2" key="1">
    <citation type="submission" date="2020-10" db="EMBL/GenBank/DDBJ databases">
        <title>Complete genome sequence of Paludibaculum fermentans P105T, a facultatively anaerobic acidobacterium capable of dissimilatory Fe(III) reduction.</title>
        <authorList>
            <person name="Dedysh S.N."/>
            <person name="Beletsky A.V."/>
            <person name="Kulichevskaya I.S."/>
            <person name="Mardanov A.V."/>
            <person name="Ravin N.V."/>
        </authorList>
    </citation>
    <scope>NUCLEOTIDE SEQUENCE [LARGE SCALE GENOMIC DNA]</scope>
    <source>
        <strain evidence="1 2">P105</strain>
    </source>
</reference>
<dbReference type="Proteomes" id="UP000593892">
    <property type="component" value="Chromosome"/>
</dbReference>
<keyword evidence="2" id="KW-1185">Reference proteome</keyword>
<organism evidence="1 2">
    <name type="scientific">Paludibaculum fermentans</name>
    <dbReference type="NCBI Taxonomy" id="1473598"/>
    <lineage>
        <taxon>Bacteria</taxon>
        <taxon>Pseudomonadati</taxon>
        <taxon>Acidobacteriota</taxon>
        <taxon>Terriglobia</taxon>
        <taxon>Bryobacterales</taxon>
        <taxon>Bryobacteraceae</taxon>
        <taxon>Paludibaculum</taxon>
    </lineage>
</organism>
<protein>
    <submittedName>
        <fullName evidence="1">Uncharacterized protein</fullName>
    </submittedName>
</protein>
<dbReference type="KEGG" id="pfer:IRI77_24800"/>